<gene>
    <name evidence="7" type="ORF">ETSY1_40045</name>
</gene>
<dbReference type="HOGENOM" id="CLU_000604_1_11_7"/>
<dbReference type="PROSITE" id="PS00211">
    <property type="entry name" value="ABC_TRANSPORTER_1"/>
    <property type="match status" value="1"/>
</dbReference>
<reference evidence="7 8" key="1">
    <citation type="journal article" date="2014" name="Nature">
        <title>An environmental bacterial taxon with a large and distinct metabolic repertoire.</title>
        <authorList>
            <person name="Wilson M.C."/>
            <person name="Mori T."/>
            <person name="Ruckert C."/>
            <person name="Uria A.R."/>
            <person name="Helf M.J."/>
            <person name="Takada K."/>
            <person name="Gernert C."/>
            <person name="Steffens U.A."/>
            <person name="Heycke N."/>
            <person name="Schmitt S."/>
            <person name="Rinke C."/>
            <person name="Helfrich E.J."/>
            <person name="Brachmann A.O."/>
            <person name="Gurgui C."/>
            <person name="Wakimoto T."/>
            <person name="Kracht M."/>
            <person name="Crusemann M."/>
            <person name="Hentschel U."/>
            <person name="Abe I."/>
            <person name="Matsunaga S."/>
            <person name="Kalinowski J."/>
            <person name="Takeyama H."/>
            <person name="Piel J."/>
        </authorList>
    </citation>
    <scope>NUCLEOTIDE SEQUENCE [LARGE SCALE GENOMIC DNA]</scope>
    <source>
        <strain evidence="8">TSY1</strain>
    </source>
</reference>
<dbReference type="PANTHER" id="PTHR42794:SF1">
    <property type="entry name" value="HEMIN IMPORT ATP-BINDING PROTEIN HMUV"/>
    <property type="match status" value="1"/>
</dbReference>
<dbReference type="Pfam" id="PF00005">
    <property type="entry name" value="ABC_tran"/>
    <property type="match status" value="1"/>
</dbReference>
<dbReference type="PROSITE" id="PS50893">
    <property type="entry name" value="ABC_TRANSPORTER_2"/>
    <property type="match status" value="1"/>
</dbReference>
<evidence type="ECO:0000313" key="8">
    <source>
        <dbReference type="Proteomes" id="UP000019141"/>
    </source>
</evidence>
<dbReference type="InterPro" id="IPR027417">
    <property type="entry name" value="P-loop_NTPase"/>
</dbReference>
<dbReference type="CDD" id="cd03214">
    <property type="entry name" value="ABC_Iron-Siderophores_B12_Hemin"/>
    <property type="match status" value="1"/>
</dbReference>
<dbReference type="AlphaFoldDB" id="W4L5V1"/>
<keyword evidence="8" id="KW-1185">Reference proteome</keyword>
<evidence type="ECO:0000256" key="2">
    <source>
        <dbReference type="ARBA" id="ARBA00022741"/>
    </source>
</evidence>
<dbReference type="PANTHER" id="PTHR42794">
    <property type="entry name" value="HEMIN IMPORT ATP-BINDING PROTEIN HMUV"/>
    <property type="match status" value="1"/>
</dbReference>
<dbReference type="InterPro" id="IPR003593">
    <property type="entry name" value="AAA+_ATPase"/>
</dbReference>
<dbReference type="Gene3D" id="3.40.50.300">
    <property type="entry name" value="P-loop containing nucleotide triphosphate hydrolases"/>
    <property type="match status" value="1"/>
</dbReference>
<sequence length="263" mass="28766">MAARLDVQDLAFTYRDQPVFEHVSFDLQPGEVVGLVGPNGSGKSTLLRLLLGVLPANRGRILLDGAPICHLSRKAIARHAAFVPQDTAIDAAFTARDIVAMGRHPYLGRFQSETPDDHAAIAWALTATSTQALSTRLVRELSGGERQRVMLARALAQQAPLLLLDEPTANLDIAHQLDMLSQVHAVVKDDRCALIAMHDFNLAARFCDRMLMLANGRLVAQGKPEAVITEEHLATYFHIRAKVRWEPDVGGLVVLPCQPIAHD</sequence>
<keyword evidence="1" id="KW-0813">Transport</keyword>
<dbReference type="GO" id="GO:0005524">
    <property type="term" value="F:ATP binding"/>
    <property type="evidence" value="ECO:0007669"/>
    <property type="project" value="UniProtKB-KW"/>
</dbReference>
<dbReference type="GO" id="GO:0016887">
    <property type="term" value="F:ATP hydrolysis activity"/>
    <property type="evidence" value="ECO:0007669"/>
    <property type="project" value="InterPro"/>
</dbReference>
<evidence type="ECO:0000313" key="7">
    <source>
        <dbReference type="EMBL" id="ETW93249.1"/>
    </source>
</evidence>
<accession>W4L5V1</accession>
<evidence type="ECO:0000256" key="4">
    <source>
        <dbReference type="ARBA" id="ARBA00022967"/>
    </source>
</evidence>
<dbReference type="InterPro" id="IPR003439">
    <property type="entry name" value="ABC_transporter-like_ATP-bd"/>
</dbReference>
<keyword evidence="3" id="KW-0067">ATP-binding</keyword>
<comment type="caution">
    <text evidence="7">The sequence shown here is derived from an EMBL/GenBank/DDBJ whole genome shotgun (WGS) entry which is preliminary data.</text>
</comment>
<evidence type="ECO:0000256" key="5">
    <source>
        <dbReference type="ARBA" id="ARBA00037066"/>
    </source>
</evidence>
<dbReference type="EMBL" id="AZHW01001273">
    <property type="protein sequence ID" value="ETW93249.1"/>
    <property type="molecule type" value="Genomic_DNA"/>
</dbReference>
<comment type="function">
    <text evidence="5">Part of the ABC transporter complex HmuTUV involved in hemin import. Responsible for energy coupling to the transport system.</text>
</comment>
<feature type="domain" description="ABC transporter" evidence="6">
    <location>
        <begin position="5"/>
        <end position="240"/>
    </location>
</feature>
<evidence type="ECO:0000256" key="1">
    <source>
        <dbReference type="ARBA" id="ARBA00022448"/>
    </source>
</evidence>
<dbReference type="Proteomes" id="UP000019141">
    <property type="component" value="Unassembled WGS sequence"/>
</dbReference>
<organism evidence="7 8">
    <name type="scientific">Entotheonella factor</name>
    <dbReference type="NCBI Taxonomy" id="1429438"/>
    <lineage>
        <taxon>Bacteria</taxon>
        <taxon>Pseudomonadati</taxon>
        <taxon>Nitrospinota/Tectimicrobiota group</taxon>
        <taxon>Candidatus Tectimicrobiota</taxon>
        <taxon>Candidatus Entotheonellia</taxon>
        <taxon>Candidatus Entotheonellales</taxon>
        <taxon>Candidatus Entotheonellaceae</taxon>
        <taxon>Candidatus Entotheonella</taxon>
    </lineage>
</organism>
<protein>
    <recommendedName>
        <fullName evidence="6">ABC transporter domain-containing protein</fullName>
    </recommendedName>
</protein>
<dbReference type="SMART" id="SM00382">
    <property type="entry name" value="AAA"/>
    <property type="match status" value="1"/>
</dbReference>
<evidence type="ECO:0000256" key="3">
    <source>
        <dbReference type="ARBA" id="ARBA00022840"/>
    </source>
</evidence>
<dbReference type="InterPro" id="IPR017871">
    <property type="entry name" value="ABC_transporter-like_CS"/>
</dbReference>
<dbReference type="FunFam" id="3.40.50.300:FF:000134">
    <property type="entry name" value="Iron-enterobactin ABC transporter ATP-binding protein"/>
    <property type="match status" value="1"/>
</dbReference>
<dbReference type="SUPFAM" id="SSF52540">
    <property type="entry name" value="P-loop containing nucleoside triphosphate hydrolases"/>
    <property type="match status" value="1"/>
</dbReference>
<evidence type="ECO:0000259" key="6">
    <source>
        <dbReference type="PROSITE" id="PS50893"/>
    </source>
</evidence>
<keyword evidence="4" id="KW-1278">Translocase</keyword>
<keyword evidence="2" id="KW-0547">Nucleotide-binding</keyword>
<name>W4L5V1_ENTF1</name>
<proteinExistence type="predicted"/>